<name>A0AAQ5Y550_AMPOC</name>
<dbReference type="GeneTree" id="ENSGT00940000177650"/>
<sequence>MRVRSLRLPVQLLHEHQLRIFNPVGPAEHVDRKVAVDRDLVALDVVHSNVLIHGKVQRDPRTHRCVLGDLQTRLFPGELGGVVVDVLDLHLDVDEFELLFGEADHIESDEAVQGVFADPLPVYPLPDGQLPVALPQPDERRVELFHHPEIGPGASRGRRRGGDVLGQPHCDQSGL</sequence>
<reference evidence="2" key="2">
    <citation type="submission" date="2025-08" db="UniProtKB">
        <authorList>
            <consortium name="Ensembl"/>
        </authorList>
    </citation>
    <scope>IDENTIFICATION</scope>
</reference>
<dbReference type="Proteomes" id="UP001501940">
    <property type="component" value="Chromosome 10"/>
</dbReference>
<dbReference type="Ensembl" id="ENSAOCT00000072112.1">
    <property type="protein sequence ID" value="ENSAOCP00000047026.1"/>
    <property type="gene ID" value="ENSAOCG00000030019.1"/>
</dbReference>
<feature type="region of interest" description="Disordered" evidence="1">
    <location>
        <begin position="147"/>
        <end position="175"/>
    </location>
</feature>
<evidence type="ECO:0000313" key="3">
    <source>
        <dbReference type="Proteomes" id="UP001501940"/>
    </source>
</evidence>
<accession>A0AAQ5Y550</accession>
<proteinExistence type="predicted"/>
<dbReference type="AlphaFoldDB" id="A0AAQ5Y550"/>
<protein>
    <submittedName>
        <fullName evidence="2">Uncharacterized protein</fullName>
    </submittedName>
</protein>
<reference evidence="2" key="3">
    <citation type="submission" date="2025-09" db="UniProtKB">
        <authorList>
            <consortium name="Ensembl"/>
        </authorList>
    </citation>
    <scope>IDENTIFICATION</scope>
</reference>
<evidence type="ECO:0000313" key="2">
    <source>
        <dbReference type="Ensembl" id="ENSAOCP00000047026.1"/>
    </source>
</evidence>
<keyword evidence="3" id="KW-1185">Reference proteome</keyword>
<evidence type="ECO:0000256" key="1">
    <source>
        <dbReference type="SAM" id="MobiDB-lite"/>
    </source>
</evidence>
<reference evidence="2 3" key="1">
    <citation type="submission" date="2022-01" db="EMBL/GenBank/DDBJ databases">
        <title>A chromosome-scale genome assembly of the false clownfish, Amphiprion ocellaris.</title>
        <authorList>
            <person name="Ryu T."/>
        </authorList>
    </citation>
    <scope>NUCLEOTIDE SEQUENCE [LARGE SCALE GENOMIC DNA]</scope>
</reference>
<organism evidence="2 3">
    <name type="scientific">Amphiprion ocellaris</name>
    <name type="common">Clown anemonefish</name>
    <dbReference type="NCBI Taxonomy" id="80972"/>
    <lineage>
        <taxon>Eukaryota</taxon>
        <taxon>Metazoa</taxon>
        <taxon>Chordata</taxon>
        <taxon>Craniata</taxon>
        <taxon>Vertebrata</taxon>
        <taxon>Euteleostomi</taxon>
        <taxon>Actinopterygii</taxon>
        <taxon>Neopterygii</taxon>
        <taxon>Teleostei</taxon>
        <taxon>Neoteleostei</taxon>
        <taxon>Acanthomorphata</taxon>
        <taxon>Ovalentaria</taxon>
        <taxon>Pomacentridae</taxon>
        <taxon>Amphiprion</taxon>
    </lineage>
</organism>